<evidence type="ECO:0000256" key="5">
    <source>
        <dbReference type="PROSITE-ProRule" id="PRU01191"/>
    </source>
</evidence>
<comment type="subcellular location">
    <subcellularLocation>
        <location evidence="1">Nucleus</location>
    </subcellularLocation>
</comment>
<protein>
    <submittedName>
        <fullName evidence="7">Uncharacterized protein</fullName>
    </submittedName>
</protein>
<evidence type="ECO:0000313" key="7">
    <source>
        <dbReference type="EMBL" id="KAH8496405.1"/>
    </source>
</evidence>
<keyword evidence="4" id="KW-0539">Nucleus</keyword>
<evidence type="ECO:0000256" key="2">
    <source>
        <dbReference type="ARBA" id="ARBA00023015"/>
    </source>
</evidence>
<keyword evidence="2" id="KW-0805">Transcription regulation</keyword>
<comment type="caution">
    <text evidence="5">Lacks conserved residue(s) required for the propagation of feature annotation.</text>
</comment>
<sequence>MANESFFLEESNFGEVQDAFNSTHKSFDSKEGEKTQEIRLFGADEVLGQSWSNDPQSSFMSPPLETCLEEISKLRGIESGIGDLLEHNKEKQLPFSLASLQLLQKYGNGLKRLNDIERRIEPNIDPSTPKVKKQELSTEEIMKIAGARFIQSSNTDVHFNHPFDLSFSSLSASEAKNMELAELLFSSAEKLSNQQFNSASRLLDLCDFLSSNTGNPVQRLVYYFSRALRERINQETRRSTSKEQSFNIYEAFMTPSLSNMAFYKQNPFNQVSHFAGIQAIVENTIESKRIHIIDLEIRSGLQWTIFMQALVSQEAWSLELLKITAIGTISKQLIEDTGKRLLSFAQTMNLPCSFNVVMVSDILDLRKDHFQLDDEETVAVFSEFYLASLIASPNRLDSLMKVIRNINPRVMVIIEVEANHNSPVFVDRFVETLFYLSAFFDCLDTCMERDDPNRVISESIYFGEGIRKILVAEGEERNIRNVKIDVWRACFARFEMVEAEMSMSSTCQANIMAKKLDCGKACTLNMDGKSLIIGWKEQAITISVNGEVHKVSVREEVEAGIAAEQNDFQGSIEVESHPSSPHAERHEVYLSTSVPSVEDIPNRECANPSSSNSSMCSIHRKK</sequence>
<dbReference type="AlphaFoldDB" id="A0A8T2XS22"/>
<reference evidence="7" key="1">
    <citation type="journal article" date="2021" name="J. Hered.">
        <title>Genome Assembly of Salicaceae Populus deltoides (Eastern Cottonwood) I-69 Based on Nanopore Sequencing and Hi-C Technologies.</title>
        <authorList>
            <person name="Bai S."/>
            <person name="Wu H."/>
            <person name="Zhang J."/>
            <person name="Pan Z."/>
            <person name="Zhao W."/>
            <person name="Li Z."/>
            <person name="Tong C."/>
        </authorList>
    </citation>
    <scope>NUCLEOTIDE SEQUENCE</scope>
    <source>
        <tissue evidence="7">Leaf</tissue>
    </source>
</reference>
<comment type="similarity">
    <text evidence="5">Belongs to the GRAS family.</text>
</comment>
<organism evidence="7 8">
    <name type="scientific">Populus deltoides</name>
    <name type="common">Eastern poplar</name>
    <name type="synonym">Eastern cottonwood</name>
    <dbReference type="NCBI Taxonomy" id="3696"/>
    <lineage>
        <taxon>Eukaryota</taxon>
        <taxon>Viridiplantae</taxon>
        <taxon>Streptophyta</taxon>
        <taxon>Embryophyta</taxon>
        <taxon>Tracheophyta</taxon>
        <taxon>Spermatophyta</taxon>
        <taxon>Magnoliopsida</taxon>
        <taxon>eudicotyledons</taxon>
        <taxon>Gunneridae</taxon>
        <taxon>Pentapetalae</taxon>
        <taxon>rosids</taxon>
        <taxon>fabids</taxon>
        <taxon>Malpighiales</taxon>
        <taxon>Salicaceae</taxon>
        <taxon>Saliceae</taxon>
        <taxon>Populus</taxon>
    </lineage>
</organism>
<accession>A0A8T2XS22</accession>
<feature type="region of interest" description="SAW" evidence="5">
    <location>
        <begin position="471"/>
        <end position="547"/>
    </location>
</feature>
<feature type="region of interest" description="Disordered" evidence="6">
    <location>
        <begin position="600"/>
        <end position="622"/>
    </location>
</feature>
<evidence type="ECO:0000256" key="3">
    <source>
        <dbReference type="ARBA" id="ARBA00023163"/>
    </source>
</evidence>
<evidence type="ECO:0000256" key="6">
    <source>
        <dbReference type="SAM" id="MobiDB-lite"/>
    </source>
</evidence>
<feature type="short sequence motif" description="VHIID" evidence="5">
    <location>
        <begin position="290"/>
        <end position="294"/>
    </location>
</feature>
<gene>
    <name evidence="7" type="ORF">H0E87_019241</name>
</gene>
<dbReference type="Pfam" id="PF03514">
    <property type="entry name" value="GRAS"/>
    <property type="match status" value="1"/>
</dbReference>
<dbReference type="PANTHER" id="PTHR31636">
    <property type="entry name" value="OSJNBA0084A10.13 PROTEIN-RELATED"/>
    <property type="match status" value="1"/>
</dbReference>
<keyword evidence="8" id="KW-1185">Reference proteome</keyword>
<dbReference type="Proteomes" id="UP000807159">
    <property type="component" value="Chromosome 10"/>
</dbReference>
<proteinExistence type="inferred from homology"/>
<dbReference type="PROSITE" id="PS50985">
    <property type="entry name" value="GRAS"/>
    <property type="match status" value="1"/>
</dbReference>
<dbReference type="EMBL" id="JACEGQ020000010">
    <property type="protein sequence ID" value="KAH8496405.1"/>
    <property type="molecule type" value="Genomic_DNA"/>
</dbReference>
<dbReference type="GO" id="GO:0005634">
    <property type="term" value="C:nucleus"/>
    <property type="evidence" value="ECO:0007669"/>
    <property type="project" value="UniProtKB-SubCell"/>
</dbReference>
<keyword evidence="3" id="KW-0804">Transcription</keyword>
<feature type="region of interest" description="Leucine repeat II (LRII)" evidence="5">
    <location>
        <begin position="336"/>
        <end position="368"/>
    </location>
</feature>
<name>A0A8T2XS22_POPDE</name>
<comment type="caution">
    <text evidence="7">The sequence shown here is derived from an EMBL/GenBank/DDBJ whole genome shotgun (WGS) entry which is preliminary data.</text>
</comment>
<evidence type="ECO:0000313" key="8">
    <source>
        <dbReference type="Proteomes" id="UP000807159"/>
    </source>
</evidence>
<dbReference type="InterPro" id="IPR005202">
    <property type="entry name" value="TF_GRAS"/>
</dbReference>
<evidence type="ECO:0000256" key="1">
    <source>
        <dbReference type="ARBA" id="ARBA00004123"/>
    </source>
</evidence>
<evidence type="ECO:0000256" key="4">
    <source>
        <dbReference type="ARBA" id="ARBA00023242"/>
    </source>
</evidence>
<feature type="compositionally biased region" description="Low complexity" evidence="6">
    <location>
        <begin position="609"/>
        <end position="622"/>
    </location>
</feature>